<dbReference type="InterPro" id="IPR001480">
    <property type="entry name" value="Bulb-type_lectin_dom"/>
</dbReference>
<feature type="domain" description="Bulb-type lectin" evidence="5">
    <location>
        <begin position="147"/>
        <end position="255"/>
    </location>
</feature>
<organism evidence="6">
    <name type="scientific">Anthurium amnicola</name>
    <dbReference type="NCBI Taxonomy" id="1678845"/>
    <lineage>
        <taxon>Eukaryota</taxon>
        <taxon>Viridiplantae</taxon>
        <taxon>Streptophyta</taxon>
        <taxon>Embryophyta</taxon>
        <taxon>Tracheophyta</taxon>
        <taxon>Spermatophyta</taxon>
        <taxon>Magnoliopsida</taxon>
        <taxon>Liliopsida</taxon>
        <taxon>Araceae</taxon>
        <taxon>Pothoideae</taxon>
        <taxon>Potheae</taxon>
        <taxon>Anthurium</taxon>
    </lineage>
</organism>
<feature type="signal peptide" evidence="4">
    <location>
        <begin position="1"/>
        <end position="29"/>
    </location>
</feature>
<keyword evidence="3" id="KW-0465">Mannose-binding</keyword>
<dbReference type="EMBL" id="GDJX01017316">
    <property type="protein sequence ID" value="JAT50620.1"/>
    <property type="molecule type" value="Transcribed_RNA"/>
</dbReference>
<feature type="chain" id="PRO_5008899994" evidence="4">
    <location>
        <begin position="30"/>
        <end position="267"/>
    </location>
</feature>
<sequence length="267" mass="29422">MAAKGCFHLLLLLQAILLLLDLLPTPSTAEQVIVSPGKLRSGEYLSVGEYKFAMQEDCKLVVYDGDKAVWTLNSTTATGSGCAAVLKGDDRLRVHDPWCTQFWASNVESRPVDYALVLQPNGEAVIYNKPVWATDTNASKIYNNLSPQVMIPPSKLYPGEKLSVGTYDFTMERDCSLSLVDQGRRIWSSGTSNEGKCCYAAFDNDGHLRIHDLRNNKIWENPKLAVPARSALVLQGSGQVALLAGPIWTTTTVHHDKINMVTDPRIN</sequence>
<evidence type="ECO:0000256" key="1">
    <source>
        <dbReference type="ARBA" id="ARBA00022546"/>
    </source>
</evidence>
<dbReference type="InterPro" id="IPR036426">
    <property type="entry name" value="Bulb-type_lectin_dom_sf"/>
</dbReference>
<gene>
    <name evidence="6" type="primary">LECCVA1_1</name>
    <name evidence="6" type="ORF">g.42325</name>
</gene>
<keyword evidence="6" id="KW-0430">Lectin</keyword>
<accession>A0A1D1Y7K4</accession>
<dbReference type="GO" id="GO:0051707">
    <property type="term" value="P:response to other organism"/>
    <property type="evidence" value="ECO:0007669"/>
    <property type="project" value="UniProtKB-ARBA"/>
</dbReference>
<evidence type="ECO:0000256" key="3">
    <source>
        <dbReference type="ARBA" id="ARBA00023035"/>
    </source>
</evidence>
<name>A0A1D1Y7K4_9ARAE</name>
<protein>
    <submittedName>
        <fullName evidence="6">Mannose-specific lectin 1</fullName>
    </submittedName>
</protein>
<evidence type="ECO:0000259" key="5">
    <source>
        <dbReference type="PROSITE" id="PS50927"/>
    </source>
</evidence>
<keyword evidence="1" id="KW-0348">Hemagglutinin</keyword>
<proteinExistence type="predicted"/>
<dbReference type="SMART" id="SM00108">
    <property type="entry name" value="B_lectin"/>
    <property type="match status" value="2"/>
</dbReference>
<dbReference type="SUPFAM" id="SSF51110">
    <property type="entry name" value="alpha-D-mannose-specific plant lectins"/>
    <property type="match status" value="2"/>
</dbReference>
<keyword evidence="4" id="KW-0732">Signal</keyword>
<dbReference type="Gene3D" id="2.90.10.10">
    <property type="entry name" value="Bulb-type lectin domain"/>
    <property type="match status" value="2"/>
</dbReference>
<evidence type="ECO:0000256" key="4">
    <source>
        <dbReference type="SAM" id="SignalP"/>
    </source>
</evidence>
<dbReference type="PROSITE" id="PS50927">
    <property type="entry name" value="BULB_LECTIN"/>
    <property type="match status" value="2"/>
</dbReference>
<evidence type="ECO:0000313" key="6">
    <source>
        <dbReference type="EMBL" id="JAT50620.1"/>
    </source>
</evidence>
<keyword evidence="2" id="KW-0677">Repeat</keyword>
<feature type="domain" description="Bulb-type lectin" evidence="5">
    <location>
        <begin position="30"/>
        <end position="139"/>
    </location>
</feature>
<dbReference type="AlphaFoldDB" id="A0A1D1Y7K4"/>
<evidence type="ECO:0000256" key="2">
    <source>
        <dbReference type="ARBA" id="ARBA00022737"/>
    </source>
</evidence>
<reference evidence="6" key="1">
    <citation type="submission" date="2015-07" db="EMBL/GenBank/DDBJ databases">
        <title>Transcriptome Assembly of Anthurium amnicola.</title>
        <authorList>
            <person name="Suzuki J."/>
        </authorList>
    </citation>
    <scope>NUCLEOTIDE SEQUENCE</scope>
</reference>
<dbReference type="GO" id="GO:0005537">
    <property type="term" value="F:D-mannose binding"/>
    <property type="evidence" value="ECO:0007669"/>
    <property type="project" value="UniProtKB-KW"/>
</dbReference>